<dbReference type="EMBL" id="MN032704">
    <property type="protein sequence ID" value="QDH86475.1"/>
    <property type="molecule type" value="Genomic_RNA"/>
</dbReference>
<gene>
    <name evidence="1" type="ORF">H2Rhizo33612_000001</name>
</gene>
<evidence type="ECO:0008006" key="2">
    <source>
        <dbReference type="Google" id="ProtNLM"/>
    </source>
</evidence>
<evidence type="ECO:0000313" key="1">
    <source>
        <dbReference type="EMBL" id="QDH86475.1"/>
    </source>
</evidence>
<organism evidence="1">
    <name type="scientific">Leviviridae sp</name>
    <dbReference type="NCBI Taxonomy" id="2027243"/>
    <lineage>
        <taxon>Viruses</taxon>
        <taxon>Riboviria</taxon>
        <taxon>Orthornavirae</taxon>
        <taxon>Lenarviricota</taxon>
        <taxon>Leviviricetes</taxon>
        <taxon>Norzivirales</taxon>
        <taxon>Fiersviridae</taxon>
    </lineage>
</organism>
<sequence>MSGEYKTTKRSLQQPITALNTRIGLVDSGMTFDSVDPVSARIPVQETYSFRTSKDEQGDGDALDTTVFRNGFKTYDPKYDKGHTFWSQKQSYEYAAPETYCRYKYAGTPMWYRGRTTPYLADPYHNSYPEAVGLTANDVIVLGQRAINSTAPTKPQANVAQFVGELLADVPSMIGMSVLESEGKRFLGLGGEFLNIQFGWIPFITDLQKIVRSLLTVNKQILQLQRDNGRNVRRRFRFPQSVTSSFRSFDPIGSRYISAAGSTGTLTNQFTDKVFDEEIRTERDVWFSGCFTYHIAIGDDLLSKLSRFDSLANAVLGTRITPELLWELAPWSWLIDWKLSIGNALSTATRLSNDDLVIRYGYLMAHTKVTRYVSTREQHLDLGLGPFTFPKTIISLRTERKERFRATPYGFGLNTAAFTDVQWAILAALGMTNSPRNLHLL</sequence>
<name>A0A514CYP5_9VIRU</name>
<accession>A0A514CYP5</accession>
<reference evidence="1" key="1">
    <citation type="submission" date="2019-05" db="EMBL/GenBank/DDBJ databases">
        <title>Metatranscriptomic reconstruction reveals RNA viruses with the potential to shape carbon cycling in soil.</title>
        <authorList>
            <person name="Starr E.P."/>
            <person name="Nuccio E."/>
            <person name="Pett-Ridge J."/>
            <person name="Banfield J.F."/>
            <person name="Firestone M.K."/>
        </authorList>
    </citation>
    <scope>NUCLEOTIDE SEQUENCE</scope>
    <source>
        <strain evidence="1">H2_Rhizo_33_scaffold_612</strain>
    </source>
</reference>
<proteinExistence type="predicted"/>
<protein>
    <recommendedName>
        <fullName evidence="2">Maturation</fullName>
    </recommendedName>
</protein>